<evidence type="ECO:0000259" key="1">
    <source>
        <dbReference type="Pfam" id="PF05099"/>
    </source>
</evidence>
<feature type="domain" description="Co-chaperone DjlA N-terminal" evidence="1">
    <location>
        <begin position="23"/>
        <end position="139"/>
    </location>
</feature>
<dbReference type="AlphaFoldDB" id="A0A6L9MRY8"/>
<dbReference type="Gene3D" id="1.10.3680.10">
    <property type="entry name" value="TerB-like"/>
    <property type="match status" value="1"/>
</dbReference>
<name>A0A6L9MRY8_9ALTE</name>
<dbReference type="SUPFAM" id="SSF158682">
    <property type="entry name" value="TerB-like"/>
    <property type="match status" value="1"/>
</dbReference>
<dbReference type="RefSeq" id="WP_071979490.1">
    <property type="nucleotide sequence ID" value="NZ_JAAAWP010000002.1"/>
</dbReference>
<organism evidence="2 3">
    <name type="scientific">Alteromonas hispanica</name>
    <dbReference type="NCBI Taxonomy" id="315421"/>
    <lineage>
        <taxon>Bacteria</taxon>
        <taxon>Pseudomonadati</taxon>
        <taxon>Pseudomonadota</taxon>
        <taxon>Gammaproteobacteria</taxon>
        <taxon>Alteromonadales</taxon>
        <taxon>Alteromonadaceae</taxon>
        <taxon>Alteromonas/Salinimonas group</taxon>
        <taxon>Alteromonas</taxon>
    </lineage>
</organism>
<proteinExistence type="predicted"/>
<evidence type="ECO:0000313" key="3">
    <source>
        <dbReference type="Proteomes" id="UP000478837"/>
    </source>
</evidence>
<dbReference type="InterPro" id="IPR029024">
    <property type="entry name" value="TerB-like"/>
</dbReference>
<gene>
    <name evidence="2" type="ORF">GTW09_04955</name>
</gene>
<keyword evidence="3" id="KW-1185">Reference proteome</keyword>
<dbReference type="Pfam" id="PF05099">
    <property type="entry name" value="TerB"/>
    <property type="match status" value="1"/>
</dbReference>
<sequence>MLKRFLTLFEDAKKEEQPKYSLELATAALLSEIVNADNEVTDEERKAYHQQLKKHVNLDEEALSLLLEEGEETSENAIDVVQFTKVVNAHCSADEKANIIRSLWAIAYADSTLAPLEESTIRQIADLLYVPHSQFIKTKLDVKQQNSSD</sequence>
<dbReference type="InterPro" id="IPR007791">
    <property type="entry name" value="DjlA_N"/>
</dbReference>
<reference evidence="2 3" key="1">
    <citation type="submission" date="2020-01" db="EMBL/GenBank/DDBJ databases">
        <title>Genomes of bacteria type strains.</title>
        <authorList>
            <person name="Chen J."/>
            <person name="Zhu S."/>
            <person name="Yang J."/>
        </authorList>
    </citation>
    <scope>NUCLEOTIDE SEQUENCE [LARGE SCALE GENOMIC DNA]</scope>
    <source>
        <strain evidence="2 3">LMG 22958</strain>
    </source>
</reference>
<comment type="caution">
    <text evidence="2">The sequence shown here is derived from an EMBL/GenBank/DDBJ whole genome shotgun (WGS) entry which is preliminary data.</text>
</comment>
<dbReference type="EMBL" id="JAAAWP010000002">
    <property type="protein sequence ID" value="NDW20867.1"/>
    <property type="molecule type" value="Genomic_DNA"/>
</dbReference>
<accession>A0A6L9MRY8</accession>
<evidence type="ECO:0000313" key="2">
    <source>
        <dbReference type="EMBL" id="NDW20867.1"/>
    </source>
</evidence>
<protein>
    <submittedName>
        <fullName evidence="2">TerB family tellurite resistance protein</fullName>
    </submittedName>
</protein>
<dbReference type="Proteomes" id="UP000478837">
    <property type="component" value="Unassembled WGS sequence"/>
</dbReference>
<dbReference type="CDD" id="cd07313">
    <property type="entry name" value="terB_like_2"/>
    <property type="match status" value="1"/>
</dbReference>